<dbReference type="AlphaFoldDB" id="A0A366R5X7"/>
<keyword evidence="2" id="KW-1185">Reference proteome</keyword>
<comment type="caution">
    <text evidence="1">The sequence shown here is derived from an EMBL/GenBank/DDBJ whole genome shotgun (WGS) entry which is preliminary data.</text>
</comment>
<dbReference type="GeneID" id="41998340"/>
<accession>A0A366R5X7</accession>
<dbReference type="EMBL" id="QKXC01000210">
    <property type="protein sequence ID" value="RBR11680.1"/>
    <property type="molecule type" value="Genomic_DNA"/>
</dbReference>
<proteinExistence type="predicted"/>
<evidence type="ECO:0000313" key="2">
    <source>
        <dbReference type="Proteomes" id="UP000253153"/>
    </source>
</evidence>
<dbReference type="OrthoDB" id="5091635at2759"/>
<organism evidence="1 2">
    <name type="scientific">Fusarium coffeatum</name>
    <dbReference type="NCBI Taxonomy" id="231269"/>
    <lineage>
        <taxon>Eukaryota</taxon>
        <taxon>Fungi</taxon>
        <taxon>Dikarya</taxon>
        <taxon>Ascomycota</taxon>
        <taxon>Pezizomycotina</taxon>
        <taxon>Sordariomycetes</taxon>
        <taxon>Hypocreomycetidae</taxon>
        <taxon>Hypocreales</taxon>
        <taxon>Nectriaceae</taxon>
        <taxon>Fusarium</taxon>
        <taxon>Fusarium incarnatum-equiseti species complex</taxon>
    </lineage>
</organism>
<reference evidence="1 2" key="1">
    <citation type="submission" date="2018-06" db="EMBL/GenBank/DDBJ databases">
        <title>Fusarium incarnatum-equiseti species complex species 28.</title>
        <authorList>
            <person name="Gardiner D.M."/>
        </authorList>
    </citation>
    <scope>NUCLEOTIDE SEQUENCE [LARGE SCALE GENOMIC DNA]</scope>
    <source>
        <strain evidence="1 2">FIESC_28</strain>
    </source>
</reference>
<dbReference type="RefSeq" id="XP_031012937.1">
    <property type="nucleotide sequence ID" value="XM_031163044.1"/>
</dbReference>
<evidence type="ECO:0000313" key="1">
    <source>
        <dbReference type="EMBL" id="RBR11680.1"/>
    </source>
</evidence>
<name>A0A366R5X7_9HYPO</name>
<gene>
    <name evidence="1" type="ORF">FIESC28_08907</name>
</gene>
<sequence length="320" mass="36332">MFANMELEGSTRIRPTYTMAHRVTDLIALASTTATNPRLVEATYVMTREKAMEKAGDIAIRLGNRGCDQASLATGMAHWLSEPVIKVLSEEYKNKVFMWCAQHDETWLETVRSADEDLLEYQYVAMVEAPDAPTRTTDNTQEMIMERIDAAKEDILEAHRQGLAAIMAKMELLQTQDQSSVGLSPTKRRRVNTRSSANANLEKMRKIDQALRKLLGDNSQLVQFFNELASTIDAKFNDIQSESHGQLLWSKEEQEKLRKETRSHGVSVIEYKLLDRSLQEMQDADLPIANLAALSRLLVSADQFNQLAQKFPFPFQCEEE</sequence>
<protein>
    <submittedName>
        <fullName evidence="1">Uncharacterized protein</fullName>
    </submittedName>
</protein>
<dbReference type="Proteomes" id="UP000253153">
    <property type="component" value="Unassembled WGS sequence"/>
</dbReference>